<dbReference type="Proteomes" id="UP000243679">
    <property type="component" value="Chromosome"/>
</dbReference>
<protein>
    <recommendedName>
        <fullName evidence="1">DUF3644 domain-containing protein</fullName>
    </recommendedName>
</protein>
<evidence type="ECO:0000259" key="1">
    <source>
        <dbReference type="Pfam" id="PF12358"/>
    </source>
</evidence>
<sequence>MLSAIEIYNKPDFKYREEIFSIIAINAWELLLKAKWVQMCLTSITRALKPKSNKRIKMRKASCGL</sequence>
<dbReference type="InterPro" id="IPR022104">
    <property type="entry name" value="DUF3644"/>
</dbReference>
<organism evidence="2 3">
    <name type="scientific">Candidatus Nitrosoglobus terrae</name>
    <dbReference type="NCBI Taxonomy" id="1630141"/>
    <lineage>
        <taxon>Bacteria</taxon>
        <taxon>Pseudomonadati</taxon>
        <taxon>Pseudomonadota</taxon>
        <taxon>Gammaproteobacteria</taxon>
        <taxon>Chromatiales</taxon>
        <taxon>Chromatiaceae</taxon>
        <taxon>Candidatus Nitrosoglobus</taxon>
    </lineage>
</organism>
<keyword evidence="3" id="KW-1185">Reference proteome</keyword>
<accession>A0A1Q2SNK2</accession>
<dbReference type="EMBL" id="AP014836">
    <property type="protein sequence ID" value="BAW80716.1"/>
    <property type="molecule type" value="Genomic_DNA"/>
</dbReference>
<dbReference type="Pfam" id="PF12358">
    <property type="entry name" value="DUF3644"/>
    <property type="match status" value="1"/>
</dbReference>
<dbReference type="AlphaFoldDB" id="A0A1Q2SNK2"/>
<evidence type="ECO:0000313" key="2">
    <source>
        <dbReference type="EMBL" id="BAW80716.1"/>
    </source>
</evidence>
<name>A0A1Q2SNK2_9GAMM</name>
<evidence type="ECO:0000313" key="3">
    <source>
        <dbReference type="Proteomes" id="UP000243679"/>
    </source>
</evidence>
<gene>
    <name evidence="2" type="ORF">TAO_1346</name>
</gene>
<reference evidence="2 3" key="1">
    <citation type="journal article" date="2017" name="ISME J.">
        <title>An acid-tolerant ammonia-oxidizing ?-proteobacterium from soil.</title>
        <authorList>
            <person name="Hayatsu M."/>
            <person name="Tago K."/>
            <person name="Uchiyama I."/>
            <person name="Toyoda A."/>
            <person name="Wang Y."/>
            <person name="Shimomura Y."/>
            <person name="Okubo T."/>
            <person name="Kurisu F."/>
            <person name="Hirono Y."/>
            <person name="Nonaka K."/>
            <person name="Akiyama H."/>
            <person name="Itoh T."/>
            <person name="Takami H."/>
        </authorList>
    </citation>
    <scope>NUCLEOTIDE SEQUENCE [LARGE SCALE GENOMIC DNA]</scope>
    <source>
        <strain evidence="2 3">TAO100</strain>
    </source>
</reference>
<proteinExistence type="predicted"/>
<feature type="domain" description="DUF3644" evidence="1">
    <location>
        <begin position="1"/>
        <end position="47"/>
    </location>
</feature>
<dbReference type="KEGG" id="ntt:TAO_1346"/>